<dbReference type="InterPro" id="IPR050090">
    <property type="entry name" value="Tyrosine_recombinase_XerCD"/>
</dbReference>
<keyword evidence="3" id="KW-0233">DNA recombination</keyword>
<reference evidence="8" key="1">
    <citation type="journal article" date="2019" name="Int. J. Syst. Evol. Microbiol.">
        <title>The Global Catalogue of Microorganisms (GCM) 10K type strain sequencing project: providing services to taxonomists for standard genome sequencing and annotation.</title>
        <authorList>
            <consortium name="The Broad Institute Genomics Platform"/>
            <consortium name="The Broad Institute Genome Sequencing Center for Infectious Disease"/>
            <person name="Wu L."/>
            <person name="Ma J."/>
        </authorList>
    </citation>
    <scope>NUCLEOTIDE SEQUENCE [LARGE SCALE GENOMIC DNA]</scope>
    <source>
        <strain evidence="8">CGMCC 4.1622</strain>
    </source>
</reference>
<dbReference type="PROSITE" id="PS51900">
    <property type="entry name" value="CB"/>
    <property type="match status" value="1"/>
</dbReference>
<evidence type="ECO:0000313" key="8">
    <source>
        <dbReference type="Proteomes" id="UP001596066"/>
    </source>
</evidence>
<dbReference type="InterPro" id="IPR002104">
    <property type="entry name" value="Integrase_catalytic"/>
</dbReference>
<protein>
    <submittedName>
        <fullName evidence="7">Tyrosine-type recombinase/integrase</fullName>
    </submittedName>
</protein>
<dbReference type="InterPro" id="IPR011010">
    <property type="entry name" value="DNA_brk_join_enz"/>
</dbReference>
<keyword evidence="2 4" id="KW-0238">DNA-binding</keyword>
<accession>A0ABW0VG17</accession>
<keyword evidence="1" id="KW-0229">DNA integration</keyword>
<evidence type="ECO:0000256" key="4">
    <source>
        <dbReference type="PROSITE-ProRule" id="PRU01248"/>
    </source>
</evidence>
<dbReference type="EMBL" id="JBHSOC010000035">
    <property type="protein sequence ID" value="MFC5643704.1"/>
    <property type="molecule type" value="Genomic_DNA"/>
</dbReference>
<dbReference type="InterPro" id="IPR044068">
    <property type="entry name" value="CB"/>
</dbReference>
<feature type="domain" description="Tyr recombinase" evidence="5">
    <location>
        <begin position="184"/>
        <end position="377"/>
    </location>
</feature>
<organism evidence="7 8">
    <name type="scientific">Kitasatospora cinereorecta</name>
    <dbReference type="NCBI Taxonomy" id="285560"/>
    <lineage>
        <taxon>Bacteria</taxon>
        <taxon>Bacillati</taxon>
        <taxon>Actinomycetota</taxon>
        <taxon>Actinomycetes</taxon>
        <taxon>Kitasatosporales</taxon>
        <taxon>Streptomycetaceae</taxon>
        <taxon>Kitasatospora</taxon>
    </lineage>
</organism>
<evidence type="ECO:0000256" key="3">
    <source>
        <dbReference type="ARBA" id="ARBA00023172"/>
    </source>
</evidence>
<dbReference type="Pfam" id="PF02899">
    <property type="entry name" value="Phage_int_SAM_1"/>
    <property type="match status" value="1"/>
</dbReference>
<sequence>MECDLRVVKDRDGGIVRRVRLIDASGSEIGPVCRFLGHLSDRGLSPNTWCAYAYDLKYLFTFLARESLDWRDFRAPDTLRLLGFLRRQPSRRPAQRLGLTVVVGGADLPGSLLSPSTVNRILAAVSSFYDWAMVAEEYDGEDSPMQMRPDPALARVPGRHQPFMGKASRQQPVRRTVTVKQPRRLPRPMDEAVLEGFIASLTKLRDLAMFLLMLDGGLRPGEVLSLHLADLSYGRRRVTIGKRDDHPGGARGKSRSERVVDLHDPRTLDAVSRYVMHERPLESASPFVFLVGGNGSRRLEPLSYDALVRLFSRRMAKLGARTPEATPHALRHTHATAMWEGGMRELSLQKRLGHASPESAKIYTRVSDEAVLADYTRALENQR</sequence>
<dbReference type="Gene3D" id="1.10.443.10">
    <property type="entry name" value="Intergrase catalytic core"/>
    <property type="match status" value="1"/>
</dbReference>
<keyword evidence="8" id="KW-1185">Reference proteome</keyword>
<dbReference type="PROSITE" id="PS51898">
    <property type="entry name" value="TYR_RECOMBINASE"/>
    <property type="match status" value="1"/>
</dbReference>
<proteinExistence type="predicted"/>
<gene>
    <name evidence="7" type="ORF">ACFPZF_20375</name>
</gene>
<dbReference type="RefSeq" id="WP_346145198.1">
    <property type="nucleotide sequence ID" value="NZ_BAAAUA010000020.1"/>
</dbReference>
<dbReference type="Proteomes" id="UP001596066">
    <property type="component" value="Unassembled WGS sequence"/>
</dbReference>
<evidence type="ECO:0000256" key="2">
    <source>
        <dbReference type="ARBA" id="ARBA00023125"/>
    </source>
</evidence>
<dbReference type="PANTHER" id="PTHR30349">
    <property type="entry name" value="PHAGE INTEGRASE-RELATED"/>
    <property type="match status" value="1"/>
</dbReference>
<evidence type="ECO:0000256" key="1">
    <source>
        <dbReference type="ARBA" id="ARBA00022908"/>
    </source>
</evidence>
<dbReference type="Gene3D" id="1.10.150.130">
    <property type="match status" value="1"/>
</dbReference>
<name>A0ABW0VG17_9ACTN</name>
<dbReference type="InterPro" id="IPR013762">
    <property type="entry name" value="Integrase-like_cat_sf"/>
</dbReference>
<dbReference type="SUPFAM" id="SSF56349">
    <property type="entry name" value="DNA breaking-rejoining enzymes"/>
    <property type="match status" value="1"/>
</dbReference>
<feature type="domain" description="Core-binding (CB)" evidence="6">
    <location>
        <begin position="26"/>
        <end position="133"/>
    </location>
</feature>
<comment type="caution">
    <text evidence="7">The sequence shown here is derived from an EMBL/GenBank/DDBJ whole genome shotgun (WGS) entry which is preliminary data.</text>
</comment>
<dbReference type="Pfam" id="PF00589">
    <property type="entry name" value="Phage_integrase"/>
    <property type="match status" value="1"/>
</dbReference>
<dbReference type="InterPro" id="IPR010998">
    <property type="entry name" value="Integrase_recombinase_N"/>
</dbReference>
<dbReference type="PANTHER" id="PTHR30349:SF81">
    <property type="entry name" value="TYROSINE RECOMBINASE XERC"/>
    <property type="match status" value="1"/>
</dbReference>
<evidence type="ECO:0000259" key="5">
    <source>
        <dbReference type="PROSITE" id="PS51898"/>
    </source>
</evidence>
<evidence type="ECO:0000313" key="7">
    <source>
        <dbReference type="EMBL" id="MFC5643704.1"/>
    </source>
</evidence>
<dbReference type="InterPro" id="IPR004107">
    <property type="entry name" value="Integrase_SAM-like_N"/>
</dbReference>
<evidence type="ECO:0000259" key="6">
    <source>
        <dbReference type="PROSITE" id="PS51900"/>
    </source>
</evidence>